<dbReference type="GO" id="GO:0022857">
    <property type="term" value="F:transmembrane transporter activity"/>
    <property type="evidence" value="ECO:0007669"/>
    <property type="project" value="InterPro"/>
</dbReference>
<feature type="transmembrane region" description="Helical" evidence="6">
    <location>
        <begin position="163"/>
        <end position="192"/>
    </location>
</feature>
<feature type="transmembrane region" description="Helical" evidence="6">
    <location>
        <begin position="81"/>
        <end position="101"/>
    </location>
</feature>
<dbReference type="AlphaFoldDB" id="A0A923IZ05"/>
<dbReference type="InterPro" id="IPR011701">
    <property type="entry name" value="MFS"/>
</dbReference>
<feature type="transmembrane region" description="Helical" evidence="6">
    <location>
        <begin position="108"/>
        <end position="129"/>
    </location>
</feature>
<accession>A0A923IZ05</accession>
<gene>
    <name evidence="7" type="ORF">HD592_001431</name>
</gene>
<feature type="transmembrane region" description="Helical" evidence="6">
    <location>
        <begin position="256"/>
        <end position="276"/>
    </location>
</feature>
<feature type="transmembrane region" description="Helical" evidence="6">
    <location>
        <begin position="382"/>
        <end position="400"/>
    </location>
</feature>
<dbReference type="GO" id="GO:0005886">
    <property type="term" value="C:plasma membrane"/>
    <property type="evidence" value="ECO:0007669"/>
    <property type="project" value="UniProtKB-SubCell"/>
</dbReference>
<feature type="transmembrane region" description="Helical" evidence="6">
    <location>
        <begin position="288"/>
        <end position="308"/>
    </location>
</feature>
<dbReference type="EMBL" id="JACHMK010000001">
    <property type="protein sequence ID" value="MBB6334866.1"/>
    <property type="molecule type" value="Genomic_DNA"/>
</dbReference>
<keyword evidence="3 6" id="KW-0812">Transmembrane</keyword>
<organism evidence="7 8">
    <name type="scientific">Schaalia hyovaginalis</name>
    <dbReference type="NCBI Taxonomy" id="29316"/>
    <lineage>
        <taxon>Bacteria</taxon>
        <taxon>Bacillati</taxon>
        <taxon>Actinomycetota</taxon>
        <taxon>Actinomycetes</taxon>
        <taxon>Actinomycetales</taxon>
        <taxon>Actinomycetaceae</taxon>
        <taxon>Schaalia</taxon>
    </lineage>
</organism>
<reference evidence="7" key="1">
    <citation type="submission" date="2020-08" db="EMBL/GenBank/DDBJ databases">
        <title>Sequencing the genomes of 1000 actinobacteria strains.</title>
        <authorList>
            <person name="Klenk H.-P."/>
        </authorList>
    </citation>
    <scope>NUCLEOTIDE SEQUENCE</scope>
    <source>
        <strain evidence="7">DSM 10695</strain>
    </source>
</reference>
<evidence type="ECO:0000256" key="3">
    <source>
        <dbReference type="ARBA" id="ARBA00022692"/>
    </source>
</evidence>
<evidence type="ECO:0000256" key="1">
    <source>
        <dbReference type="ARBA" id="ARBA00004651"/>
    </source>
</evidence>
<dbReference type="InterPro" id="IPR036259">
    <property type="entry name" value="MFS_trans_sf"/>
</dbReference>
<dbReference type="PANTHER" id="PTHR23513">
    <property type="entry name" value="INTEGRAL MEMBRANE EFFLUX PROTEIN-RELATED"/>
    <property type="match status" value="1"/>
</dbReference>
<proteinExistence type="predicted"/>
<protein>
    <submittedName>
        <fullName evidence="7">MFS family permease</fullName>
    </submittedName>
</protein>
<comment type="caution">
    <text evidence="7">The sequence shown here is derived from an EMBL/GenBank/DDBJ whole genome shotgun (WGS) entry which is preliminary data.</text>
</comment>
<dbReference type="Proteomes" id="UP000617426">
    <property type="component" value="Unassembled WGS sequence"/>
</dbReference>
<evidence type="ECO:0000313" key="7">
    <source>
        <dbReference type="EMBL" id="MBB6334866.1"/>
    </source>
</evidence>
<evidence type="ECO:0000256" key="4">
    <source>
        <dbReference type="ARBA" id="ARBA00022989"/>
    </source>
</evidence>
<keyword evidence="8" id="KW-1185">Reference proteome</keyword>
<name>A0A923IZ05_9ACTO</name>
<keyword evidence="2" id="KW-1003">Cell membrane</keyword>
<evidence type="ECO:0000313" key="8">
    <source>
        <dbReference type="Proteomes" id="UP000617426"/>
    </source>
</evidence>
<feature type="transmembrane region" description="Helical" evidence="6">
    <location>
        <begin position="20"/>
        <end position="42"/>
    </location>
</feature>
<feature type="transmembrane region" description="Helical" evidence="6">
    <location>
        <begin position="314"/>
        <end position="335"/>
    </location>
</feature>
<feature type="transmembrane region" description="Helical" evidence="6">
    <location>
        <begin position="213"/>
        <end position="236"/>
    </location>
</feature>
<dbReference type="Pfam" id="PF07690">
    <property type="entry name" value="MFS_1"/>
    <property type="match status" value="1"/>
</dbReference>
<dbReference type="RefSeq" id="WP_184452907.1">
    <property type="nucleotide sequence ID" value="NZ_JACHMK010000001.1"/>
</dbReference>
<keyword evidence="5 6" id="KW-0472">Membrane</keyword>
<dbReference type="SUPFAM" id="SSF103473">
    <property type="entry name" value="MFS general substrate transporter"/>
    <property type="match status" value="1"/>
</dbReference>
<dbReference type="CDD" id="cd06173">
    <property type="entry name" value="MFS_MefA_like"/>
    <property type="match status" value="1"/>
</dbReference>
<keyword evidence="4 6" id="KW-1133">Transmembrane helix</keyword>
<sequence>MRSRSPLSSSPAFLRLWVGQTASLFGFQVATIATSTIAITHLHASTRALGVLSALQTAAFLLIGLPAGAWVDGWRKRPTMIVADLIRVAVLLTVPLAEAFGTLTLTHLMIVAAVLGFATVFFDVAYQSYVPALVGPGLVADANGRLEASFQVARVGGPGLGGWLLGVLAAPFVYLFTAAAYLFSAGAILFISDPEPAPSRAGRPGLWKRIGEGVAYVRSQPLLAPLFACIAASAFFSQGQVVLFPVLVLRELGMSATALGVLLSLGAIGGIAGAIARPWLSRRLGEGRSISVCALLGVAATLGLPLSAGLGPCAVPLIVGASVVSSFFLTIYNVTQMSLRQRICPPELLGRLNATFRFAVWGMMPLGSLACGALAGVLGTTAALYLFIAGNLIAAALMAFTPAGRLDTRRDPARHRLD</sequence>
<evidence type="ECO:0000256" key="2">
    <source>
        <dbReference type="ARBA" id="ARBA00022475"/>
    </source>
</evidence>
<comment type="subcellular location">
    <subcellularLocation>
        <location evidence="1">Cell membrane</location>
        <topology evidence="1">Multi-pass membrane protein</topology>
    </subcellularLocation>
</comment>
<dbReference type="PANTHER" id="PTHR23513:SF6">
    <property type="entry name" value="MAJOR FACILITATOR SUPERFAMILY ASSOCIATED DOMAIN-CONTAINING PROTEIN"/>
    <property type="match status" value="1"/>
</dbReference>
<feature type="transmembrane region" description="Helical" evidence="6">
    <location>
        <begin position="49"/>
        <end position="69"/>
    </location>
</feature>
<feature type="transmembrane region" description="Helical" evidence="6">
    <location>
        <begin position="356"/>
        <end position="376"/>
    </location>
</feature>
<dbReference type="Gene3D" id="1.20.1250.20">
    <property type="entry name" value="MFS general substrate transporter like domains"/>
    <property type="match status" value="1"/>
</dbReference>
<evidence type="ECO:0000256" key="6">
    <source>
        <dbReference type="SAM" id="Phobius"/>
    </source>
</evidence>
<evidence type="ECO:0000256" key="5">
    <source>
        <dbReference type="ARBA" id="ARBA00023136"/>
    </source>
</evidence>